<accession>A0ACD3QFD0</accession>
<organism evidence="1 2">
    <name type="scientific">Larimichthys crocea</name>
    <name type="common">Large yellow croaker</name>
    <name type="synonym">Pseudosciaena crocea</name>
    <dbReference type="NCBI Taxonomy" id="215358"/>
    <lineage>
        <taxon>Eukaryota</taxon>
        <taxon>Metazoa</taxon>
        <taxon>Chordata</taxon>
        <taxon>Craniata</taxon>
        <taxon>Vertebrata</taxon>
        <taxon>Euteleostomi</taxon>
        <taxon>Actinopterygii</taxon>
        <taxon>Neopterygii</taxon>
        <taxon>Teleostei</taxon>
        <taxon>Neoteleostei</taxon>
        <taxon>Acanthomorphata</taxon>
        <taxon>Eupercaria</taxon>
        <taxon>Sciaenidae</taxon>
        <taxon>Larimichthys</taxon>
    </lineage>
</organism>
<evidence type="ECO:0000313" key="2">
    <source>
        <dbReference type="Proteomes" id="UP000793456"/>
    </source>
</evidence>
<dbReference type="Proteomes" id="UP000793456">
    <property type="component" value="Chromosome XX"/>
</dbReference>
<keyword evidence="2" id="KW-1185">Reference proteome</keyword>
<dbReference type="EMBL" id="CM011693">
    <property type="protein sequence ID" value="TMS05838.1"/>
    <property type="molecule type" value="Genomic_DNA"/>
</dbReference>
<gene>
    <name evidence="1" type="ORF">E3U43_005088</name>
</gene>
<evidence type="ECO:0000313" key="1">
    <source>
        <dbReference type="EMBL" id="TMS05838.1"/>
    </source>
</evidence>
<protein>
    <submittedName>
        <fullName evidence="1">Uncharacterized protein</fullName>
    </submittedName>
</protein>
<name>A0ACD3QFD0_LARCR</name>
<proteinExistence type="predicted"/>
<reference evidence="1" key="1">
    <citation type="submission" date="2018-11" db="EMBL/GenBank/DDBJ databases">
        <title>The sequence and de novo assembly of Larimichthys crocea genome using PacBio and Hi-C technologies.</title>
        <authorList>
            <person name="Xu P."/>
            <person name="Chen B."/>
            <person name="Zhou Z."/>
            <person name="Ke Q."/>
            <person name="Wu Y."/>
            <person name="Bai H."/>
            <person name="Pu F."/>
        </authorList>
    </citation>
    <scope>NUCLEOTIDE SEQUENCE</scope>
    <source>
        <tissue evidence="1">Muscle</tissue>
    </source>
</reference>
<comment type="caution">
    <text evidence="1">The sequence shown here is derived from an EMBL/GenBank/DDBJ whole genome shotgun (WGS) entry which is preliminary data.</text>
</comment>
<sequence>MMRLRVRKAPQQPNLGRRTHPSQAKRKHCEVEPSPVRGRGKMQKNETGLLSTIKKFIRGNAVKVEQDIPAKRSRIDCNSDGDLITSTPQTRGLSNKSVSRVCRKSPNKDTMTCNSKPIKPNGKLEAPVEAASSPPRTTLLGTIFSPVFNFFSPATKTATPGSDSPGQAMEAEEIMKQLDIEQAEEMPSSTLTSTEGITPCHTAPMLPQRLQITSDTTVEEGEIVTEADMPPLTGTGFIFHFPSLCPQQLLVVCQTVVTHTRYLHLPQKPRTDEDWEVFDPYFFIKHVPPLTEEQLTRKPALPLKTRSTPEFSLVLDLDETLVHCSLNELEDAALTFPVLFQDVIYQVYVRLRPFFREFLERMSQMYEIILFTASKKVYADKLLNILDPKKQLVRHRLFREHCVCVQGNYIKDLNILGRDLSKTIIIDNSPQAFAYQLSNGIPIESWFVDRNDNELLKLVPFLEKLVELNEDVRPHIRQQFRLHDLLPPD</sequence>